<evidence type="ECO:0000256" key="1">
    <source>
        <dbReference type="ARBA" id="ARBA00022801"/>
    </source>
</evidence>
<feature type="transmembrane region" description="Helical" evidence="2">
    <location>
        <begin position="366"/>
        <end position="384"/>
    </location>
</feature>
<keyword evidence="5" id="KW-1185">Reference proteome</keyword>
<dbReference type="Proteomes" id="UP000274556">
    <property type="component" value="Unassembled WGS sequence"/>
</dbReference>
<sequence length="543" mass="57209">MPPSDTTPVGQKRERILGVMIAPVVAPVIVAVIAVCLLAAGLLKLESATHGLSIVQVREAGVPMTLYRPAGEAPAPVVVIAHGFAGSRQMMQAYAVTLARNGYIAVTFDFPGHGRNATPFVADLEDQATRLRILTDALEPAVALGLRQPGADGRLALLGHSMAGDVLVRFAQSAQSAESSQSSQSADMPVAASVLVSPYLSTDTDTASLRNLLFVYGDLEPEMLHGQGRAAIAEATGSEVEAGQTYGDPGDGSARRLVLAPGVEHIGVLYAERALAESLAWLDAAFARSGSGFLDRRGAGLGLLFLGILALAWPLSRLLPRVADRPLGAGLSWRRLLPVAIAPAVLTPLVLWRVPSDFLSIMLGDYLALHFGVYGILTAIGVWLMRPAVPAPHGSVSRSATAIAILAASVYATLAFAVPTDRFVTALIPGLERLHLVLAIFAGTLVYCLADEWATRGSGAARGGYWLTKLLFLFSLLAAVALNLNELFFLVIIVPAILVLFLIYGLLSGWVYRRTRHPAVAAVANAIAFACAVAVTFPLVAVR</sequence>
<dbReference type="PANTHER" id="PTHR22946:SF9">
    <property type="entry name" value="POLYKETIDE TRANSFERASE AF380"/>
    <property type="match status" value="1"/>
</dbReference>
<dbReference type="RefSeq" id="WP_120797588.1">
    <property type="nucleotide sequence ID" value="NZ_RBXL01000001.1"/>
</dbReference>
<dbReference type="PANTHER" id="PTHR22946">
    <property type="entry name" value="DIENELACTONE HYDROLASE DOMAIN-CONTAINING PROTEIN-RELATED"/>
    <property type="match status" value="1"/>
</dbReference>
<dbReference type="EMBL" id="RBXL01000001">
    <property type="protein sequence ID" value="RKT45288.1"/>
    <property type="molecule type" value="Genomic_DNA"/>
</dbReference>
<dbReference type="AlphaFoldDB" id="A0A495VBT3"/>
<feature type="transmembrane region" description="Helical" evidence="2">
    <location>
        <begin position="336"/>
        <end position="354"/>
    </location>
</feature>
<evidence type="ECO:0000259" key="3">
    <source>
        <dbReference type="Pfam" id="PF12146"/>
    </source>
</evidence>
<evidence type="ECO:0000313" key="5">
    <source>
        <dbReference type="Proteomes" id="UP000274556"/>
    </source>
</evidence>
<name>A0A495VBT3_9GAMM</name>
<feature type="transmembrane region" description="Helical" evidence="2">
    <location>
        <begin position="298"/>
        <end position="315"/>
    </location>
</feature>
<keyword evidence="2" id="KW-0472">Membrane</keyword>
<comment type="caution">
    <text evidence="4">The sequence shown here is derived from an EMBL/GenBank/DDBJ whole genome shotgun (WGS) entry which is preliminary data.</text>
</comment>
<evidence type="ECO:0000313" key="4">
    <source>
        <dbReference type="EMBL" id="RKT45288.1"/>
    </source>
</evidence>
<dbReference type="OrthoDB" id="504769at2"/>
<reference evidence="4 5" key="1">
    <citation type="submission" date="2018-10" db="EMBL/GenBank/DDBJ databases">
        <title>Genomic Encyclopedia of Archaeal and Bacterial Type Strains, Phase II (KMG-II): from individual species to whole genera.</title>
        <authorList>
            <person name="Goeker M."/>
        </authorList>
    </citation>
    <scope>NUCLEOTIDE SEQUENCE [LARGE SCALE GENOMIC DNA]</scope>
    <source>
        <strain evidence="4 5">DSM 235</strain>
    </source>
</reference>
<feature type="domain" description="Serine aminopeptidase S33" evidence="3">
    <location>
        <begin position="74"/>
        <end position="205"/>
    </location>
</feature>
<dbReference type="Pfam" id="PF12146">
    <property type="entry name" value="Hydrolase_4"/>
    <property type="match status" value="1"/>
</dbReference>
<feature type="transmembrane region" description="Helical" evidence="2">
    <location>
        <begin position="519"/>
        <end position="541"/>
    </location>
</feature>
<dbReference type="GO" id="GO:0004177">
    <property type="term" value="F:aminopeptidase activity"/>
    <property type="evidence" value="ECO:0007669"/>
    <property type="project" value="UniProtKB-KW"/>
</dbReference>
<dbReference type="InterPro" id="IPR029058">
    <property type="entry name" value="AB_hydrolase_fold"/>
</dbReference>
<protein>
    <submittedName>
        <fullName evidence="4">Serine aminopeptidase S33 family</fullName>
    </submittedName>
</protein>
<keyword evidence="4" id="KW-0031">Aminopeptidase</keyword>
<dbReference type="Gene3D" id="3.40.50.1820">
    <property type="entry name" value="alpha/beta hydrolase"/>
    <property type="match status" value="1"/>
</dbReference>
<organism evidence="4 5">
    <name type="scientific">Thiocapsa rosea</name>
    <dbReference type="NCBI Taxonomy" id="69360"/>
    <lineage>
        <taxon>Bacteria</taxon>
        <taxon>Pseudomonadati</taxon>
        <taxon>Pseudomonadota</taxon>
        <taxon>Gammaproteobacteria</taxon>
        <taxon>Chromatiales</taxon>
        <taxon>Chromatiaceae</taxon>
        <taxon>Thiocapsa</taxon>
    </lineage>
</organism>
<keyword evidence="2" id="KW-1133">Transmembrane helix</keyword>
<feature type="transmembrane region" description="Helical" evidence="2">
    <location>
        <begin position="466"/>
        <end position="482"/>
    </location>
</feature>
<keyword evidence="2" id="KW-0812">Transmembrane</keyword>
<dbReference type="SUPFAM" id="SSF53474">
    <property type="entry name" value="alpha/beta-Hydrolases"/>
    <property type="match status" value="1"/>
</dbReference>
<feature type="transmembrane region" description="Helical" evidence="2">
    <location>
        <begin position="488"/>
        <end position="507"/>
    </location>
</feature>
<evidence type="ECO:0000256" key="2">
    <source>
        <dbReference type="SAM" id="Phobius"/>
    </source>
</evidence>
<feature type="transmembrane region" description="Helical" evidence="2">
    <location>
        <begin position="434"/>
        <end position="454"/>
    </location>
</feature>
<dbReference type="InterPro" id="IPR050261">
    <property type="entry name" value="FrsA_esterase"/>
</dbReference>
<feature type="transmembrane region" description="Helical" evidence="2">
    <location>
        <begin position="396"/>
        <end position="414"/>
    </location>
</feature>
<gene>
    <name evidence="4" type="ORF">BDD21_2724</name>
</gene>
<dbReference type="GO" id="GO:0052689">
    <property type="term" value="F:carboxylic ester hydrolase activity"/>
    <property type="evidence" value="ECO:0007669"/>
    <property type="project" value="UniProtKB-ARBA"/>
</dbReference>
<keyword evidence="4" id="KW-0645">Protease</keyword>
<feature type="transmembrane region" description="Helical" evidence="2">
    <location>
        <begin position="21"/>
        <end position="43"/>
    </location>
</feature>
<proteinExistence type="predicted"/>
<accession>A0A495VBT3</accession>
<keyword evidence="1" id="KW-0378">Hydrolase</keyword>
<dbReference type="InterPro" id="IPR022742">
    <property type="entry name" value="Hydrolase_4"/>
</dbReference>